<evidence type="ECO:0000313" key="3">
    <source>
        <dbReference type="Proteomes" id="UP000694044"/>
    </source>
</evidence>
<accession>A0A8T1VN94</accession>
<name>A0A8T1VN94_9STRA</name>
<dbReference type="AlphaFoldDB" id="A0A8T1VN94"/>
<protein>
    <submittedName>
        <fullName evidence="2">Uncharacterized protein</fullName>
    </submittedName>
</protein>
<reference evidence="2" key="1">
    <citation type="submission" date="2021-02" db="EMBL/GenBank/DDBJ databases">
        <authorList>
            <person name="Palmer J.M."/>
        </authorList>
    </citation>
    <scope>NUCLEOTIDE SEQUENCE</scope>
    <source>
        <strain evidence="2">SCRP734</strain>
    </source>
</reference>
<sequence>MVVSAKRRAQPGPDSAQCSAWSSQKHEQFSNAAPGDHGTSDDTVGLHGLSAAVPAFTLPLPRARSALWSPLVPKHRCRHQPLHRQRPALLRQGMNPLLVLLRRPRRAKGE</sequence>
<gene>
    <name evidence="2" type="ORF">PHYPSEUDO_006747</name>
</gene>
<dbReference type="EMBL" id="JAGDFM010000274">
    <property type="protein sequence ID" value="KAG7380854.1"/>
    <property type="molecule type" value="Genomic_DNA"/>
</dbReference>
<evidence type="ECO:0000313" key="2">
    <source>
        <dbReference type="EMBL" id="KAG7380854.1"/>
    </source>
</evidence>
<evidence type="ECO:0000256" key="1">
    <source>
        <dbReference type="SAM" id="MobiDB-lite"/>
    </source>
</evidence>
<dbReference type="Proteomes" id="UP000694044">
    <property type="component" value="Unassembled WGS sequence"/>
</dbReference>
<keyword evidence="3" id="KW-1185">Reference proteome</keyword>
<feature type="region of interest" description="Disordered" evidence="1">
    <location>
        <begin position="1"/>
        <end position="45"/>
    </location>
</feature>
<comment type="caution">
    <text evidence="2">The sequence shown here is derived from an EMBL/GenBank/DDBJ whole genome shotgun (WGS) entry which is preliminary data.</text>
</comment>
<organism evidence="2 3">
    <name type="scientific">Phytophthora pseudosyringae</name>
    <dbReference type="NCBI Taxonomy" id="221518"/>
    <lineage>
        <taxon>Eukaryota</taxon>
        <taxon>Sar</taxon>
        <taxon>Stramenopiles</taxon>
        <taxon>Oomycota</taxon>
        <taxon>Peronosporomycetes</taxon>
        <taxon>Peronosporales</taxon>
        <taxon>Peronosporaceae</taxon>
        <taxon>Phytophthora</taxon>
    </lineage>
</organism>
<proteinExistence type="predicted"/>